<feature type="domain" description="Thioredoxin" evidence="6">
    <location>
        <begin position="230"/>
        <end position="369"/>
    </location>
</feature>
<dbReference type="InterPro" id="IPR013766">
    <property type="entry name" value="Thioredoxin_domain"/>
</dbReference>
<dbReference type="GO" id="GO:0016491">
    <property type="term" value="F:oxidoreductase activity"/>
    <property type="evidence" value="ECO:0007669"/>
    <property type="project" value="InterPro"/>
</dbReference>
<evidence type="ECO:0000256" key="1">
    <source>
        <dbReference type="ARBA" id="ARBA00004196"/>
    </source>
</evidence>
<name>A0A927FAY4_9BACT</name>
<dbReference type="Gene3D" id="3.40.30.10">
    <property type="entry name" value="Glutaredoxin"/>
    <property type="match status" value="1"/>
</dbReference>
<sequence length="369" mass="40854">MRNTRTIILTLSFAWASVSTAIAGFKLQAPAGTFAPSAEITLARHDVDQRSTVRVSANQSNSDGSLELELGQEPGIYVLKGSDAAEITLAVAEAETIKLNLREGKLVAHGSPGTQILENYESFRKESLARLVYPTRRNIKQAKSRGASDDEIVRLTQAEVDAYQEHLQELNDFVIERAKDTMALYGASLRLSGDYRLQELSQLVEAFAERHGPIQATQSLRKRIDTARTVAIGGVAPELKGKTLEGDEVSLSQYRGRYVLVDFWASWCPPCRLENKHYSELVKKVADRRFEIFAVNLDTTEKAWSRAVERDQATWVHVSDLQGWNSPLAAGYGVTALPASFLLDPDGRIIAKNLRGEALDNELRDLGLL</sequence>
<dbReference type="RefSeq" id="WP_191617557.1">
    <property type="nucleotide sequence ID" value="NZ_JACYFG010000036.1"/>
</dbReference>
<accession>A0A927FAY4</accession>
<evidence type="ECO:0000256" key="3">
    <source>
        <dbReference type="ARBA" id="ARBA00023157"/>
    </source>
</evidence>
<dbReference type="InterPro" id="IPR036249">
    <property type="entry name" value="Thioredoxin-like_sf"/>
</dbReference>
<gene>
    <name evidence="7" type="ORF">IEN85_13225</name>
</gene>
<dbReference type="SUPFAM" id="SSF52833">
    <property type="entry name" value="Thioredoxin-like"/>
    <property type="match status" value="1"/>
</dbReference>
<feature type="signal peptide" evidence="5">
    <location>
        <begin position="1"/>
        <end position="23"/>
    </location>
</feature>
<evidence type="ECO:0000256" key="4">
    <source>
        <dbReference type="ARBA" id="ARBA00023284"/>
    </source>
</evidence>
<protein>
    <submittedName>
        <fullName evidence="7">TlpA family protein disulfide reductase</fullName>
    </submittedName>
</protein>
<dbReference type="InterPro" id="IPR050553">
    <property type="entry name" value="Thioredoxin_ResA/DsbE_sf"/>
</dbReference>
<evidence type="ECO:0000256" key="2">
    <source>
        <dbReference type="ARBA" id="ARBA00022748"/>
    </source>
</evidence>
<dbReference type="PROSITE" id="PS00194">
    <property type="entry name" value="THIOREDOXIN_1"/>
    <property type="match status" value="1"/>
</dbReference>
<evidence type="ECO:0000313" key="7">
    <source>
        <dbReference type="EMBL" id="MBD5780456.1"/>
    </source>
</evidence>
<evidence type="ECO:0000313" key="8">
    <source>
        <dbReference type="Proteomes" id="UP000622317"/>
    </source>
</evidence>
<dbReference type="GO" id="GO:0017004">
    <property type="term" value="P:cytochrome complex assembly"/>
    <property type="evidence" value="ECO:0007669"/>
    <property type="project" value="UniProtKB-KW"/>
</dbReference>
<comment type="caution">
    <text evidence="7">The sequence shown here is derived from an EMBL/GenBank/DDBJ whole genome shotgun (WGS) entry which is preliminary data.</text>
</comment>
<dbReference type="PANTHER" id="PTHR42852">
    <property type="entry name" value="THIOL:DISULFIDE INTERCHANGE PROTEIN DSBE"/>
    <property type="match status" value="1"/>
</dbReference>
<evidence type="ECO:0000259" key="6">
    <source>
        <dbReference type="PROSITE" id="PS51352"/>
    </source>
</evidence>
<dbReference type="GO" id="GO:0016209">
    <property type="term" value="F:antioxidant activity"/>
    <property type="evidence" value="ECO:0007669"/>
    <property type="project" value="InterPro"/>
</dbReference>
<keyword evidence="3" id="KW-1015">Disulfide bond</keyword>
<keyword evidence="8" id="KW-1185">Reference proteome</keyword>
<dbReference type="PANTHER" id="PTHR42852:SF6">
    <property type="entry name" value="THIOL:DISULFIDE INTERCHANGE PROTEIN DSBE"/>
    <property type="match status" value="1"/>
</dbReference>
<keyword evidence="4" id="KW-0676">Redox-active center</keyword>
<dbReference type="Pfam" id="PF00578">
    <property type="entry name" value="AhpC-TSA"/>
    <property type="match status" value="1"/>
</dbReference>
<dbReference type="InterPro" id="IPR000866">
    <property type="entry name" value="AhpC/TSA"/>
</dbReference>
<proteinExistence type="predicted"/>
<dbReference type="Proteomes" id="UP000622317">
    <property type="component" value="Unassembled WGS sequence"/>
</dbReference>
<evidence type="ECO:0000256" key="5">
    <source>
        <dbReference type="SAM" id="SignalP"/>
    </source>
</evidence>
<dbReference type="PROSITE" id="PS51352">
    <property type="entry name" value="THIOREDOXIN_2"/>
    <property type="match status" value="1"/>
</dbReference>
<dbReference type="AlphaFoldDB" id="A0A927FAY4"/>
<organism evidence="7 8">
    <name type="scientific">Pelagicoccus enzymogenes</name>
    <dbReference type="NCBI Taxonomy" id="2773457"/>
    <lineage>
        <taxon>Bacteria</taxon>
        <taxon>Pseudomonadati</taxon>
        <taxon>Verrucomicrobiota</taxon>
        <taxon>Opitutia</taxon>
        <taxon>Puniceicoccales</taxon>
        <taxon>Pelagicoccaceae</taxon>
        <taxon>Pelagicoccus</taxon>
    </lineage>
</organism>
<dbReference type="InterPro" id="IPR017937">
    <property type="entry name" value="Thioredoxin_CS"/>
</dbReference>
<dbReference type="CDD" id="cd02966">
    <property type="entry name" value="TlpA_like_family"/>
    <property type="match status" value="1"/>
</dbReference>
<keyword evidence="2" id="KW-0201">Cytochrome c-type biogenesis</keyword>
<comment type="subcellular location">
    <subcellularLocation>
        <location evidence="1">Cell envelope</location>
    </subcellularLocation>
</comment>
<reference evidence="7" key="1">
    <citation type="submission" date="2020-09" db="EMBL/GenBank/DDBJ databases">
        <title>Pelagicoccus enzymogenes sp. nov. with an EPS production, isolated from marine sediment.</title>
        <authorList>
            <person name="Feng X."/>
        </authorList>
    </citation>
    <scope>NUCLEOTIDE SEQUENCE</scope>
    <source>
        <strain evidence="7">NFK12</strain>
    </source>
</reference>
<dbReference type="GO" id="GO:0030313">
    <property type="term" value="C:cell envelope"/>
    <property type="evidence" value="ECO:0007669"/>
    <property type="project" value="UniProtKB-SubCell"/>
</dbReference>
<feature type="chain" id="PRO_5036722953" evidence="5">
    <location>
        <begin position="24"/>
        <end position="369"/>
    </location>
</feature>
<dbReference type="EMBL" id="JACYFG010000036">
    <property type="protein sequence ID" value="MBD5780456.1"/>
    <property type="molecule type" value="Genomic_DNA"/>
</dbReference>
<keyword evidence="5" id="KW-0732">Signal</keyword>